<dbReference type="Proteomes" id="UP000287651">
    <property type="component" value="Unassembled WGS sequence"/>
</dbReference>
<reference evidence="1 2" key="1">
    <citation type="journal article" date="2014" name="Agronomy (Basel)">
        <title>A Draft Genome Sequence for Ensete ventricosum, the Drought-Tolerant Tree Against Hunger.</title>
        <authorList>
            <person name="Harrison J."/>
            <person name="Moore K.A."/>
            <person name="Paszkiewicz K."/>
            <person name="Jones T."/>
            <person name="Grant M."/>
            <person name="Ambacheew D."/>
            <person name="Muzemil S."/>
            <person name="Studholme D.J."/>
        </authorList>
    </citation>
    <scope>NUCLEOTIDE SEQUENCE [LARGE SCALE GENOMIC DNA]</scope>
</reference>
<name>A0A426X264_ENSVE</name>
<evidence type="ECO:0000313" key="1">
    <source>
        <dbReference type="EMBL" id="RRT33566.1"/>
    </source>
</evidence>
<organism evidence="1 2">
    <name type="scientific">Ensete ventricosum</name>
    <name type="common">Abyssinian banana</name>
    <name type="synonym">Musa ensete</name>
    <dbReference type="NCBI Taxonomy" id="4639"/>
    <lineage>
        <taxon>Eukaryota</taxon>
        <taxon>Viridiplantae</taxon>
        <taxon>Streptophyta</taxon>
        <taxon>Embryophyta</taxon>
        <taxon>Tracheophyta</taxon>
        <taxon>Spermatophyta</taxon>
        <taxon>Magnoliopsida</taxon>
        <taxon>Liliopsida</taxon>
        <taxon>Zingiberales</taxon>
        <taxon>Musaceae</taxon>
        <taxon>Ensete</taxon>
    </lineage>
</organism>
<protein>
    <submittedName>
        <fullName evidence="1">Uncharacterized protein</fullName>
    </submittedName>
</protein>
<dbReference type="AlphaFoldDB" id="A0A426X264"/>
<accession>A0A426X264</accession>
<sequence length="96" mass="11323">MSRAESSFNRFFNAMVINFREVASSVKFRLVFLAPSRKFKILANPNVLAHGKSYEHGFVKKCDGHKLHANSRTESSFDQYYVHHLRNSKYWPFTMY</sequence>
<evidence type="ECO:0000313" key="2">
    <source>
        <dbReference type="Proteomes" id="UP000287651"/>
    </source>
</evidence>
<proteinExistence type="predicted"/>
<dbReference type="EMBL" id="AMZH03028707">
    <property type="protein sequence ID" value="RRT33566.1"/>
    <property type="molecule type" value="Genomic_DNA"/>
</dbReference>
<comment type="caution">
    <text evidence="1">The sequence shown here is derived from an EMBL/GenBank/DDBJ whole genome shotgun (WGS) entry which is preliminary data.</text>
</comment>
<gene>
    <name evidence="1" type="ORF">B296_00042060</name>
</gene>